<keyword evidence="3" id="KW-1185">Reference proteome</keyword>
<dbReference type="OrthoDB" id="1698854at2"/>
<evidence type="ECO:0000256" key="1">
    <source>
        <dbReference type="SAM" id="Phobius"/>
    </source>
</evidence>
<feature type="transmembrane region" description="Helical" evidence="1">
    <location>
        <begin position="64"/>
        <end position="85"/>
    </location>
</feature>
<keyword evidence="1" id="KW-0472">Membrane</keyword>
<sequence>MRYLYIIIMIMNFITFFVYGEDKRRARKGGWRIPEKTLLLLALLGGGAGALLGMRVFHHKTQKALFKIGVPCILIFQVIVLGWSFRVH</sequence>
<protein>
    <submittedName>
        <fullName evidence="2">Uncharacterized membrane protein YsdA, DUF1294 family</fullName>
    </submittedName>
</protein>
<name>A0A316A1T0_9FIRM</name>
<evidence type="ECO:0000313" key="3">
    <source>
        <dbReference type="Proteomes" id="UP000254051"/>
    </source>
</evidence>
<organism evidence="2 3">
    <name type="scientific">Faecalicatena contorta</name>
    <dbReference type="NCBI Taxonomy" id="39482"/>
    <lineage>
        <taxon>Bacteria</taxon>
        <taxon>Bacillati</taxon>
        <taxon>Bacillota</taxon>
        <taxon>Clostridia</taxon>
        <taxon>Lachnospirales</taxon>
        <taxon>Lachnospiraceae</taxon>
        <taxon>Faecalicatena</taxon>
    </lineage>
</organism>
<dbReference type="Proteomes" id="UP000254051">
    <property type="component" value="Unassembled WGS sequence"/>
</dbReference>
<feature type="transmembrane region" description="Helical" evidence="1">
    <location>
        <begin position="6"/>
        <end position="22"/>
    </location>
</feature>
<evidence type="ECO:0000313" key="2">
    <source>
        <dbReference type="EMBL" id="SUQ13058.1"/>
    </source>
</evidence>
<keyword evidence="1" id="KW-1133">Transmembrane helix</keyword>
<keyword evidence="1" id="KW-0812">Transmembrane</keyword>
<reference evidence="3" key="1">
    <citation type="submission" date="2017-07" db="EMBL/GenBank/DDBJ databases">
        <authorList>
            <person name="Varghese N."/>
            <person name="Submissions S."/>
        </authorList>
    </citation>
    <scope>NUCLEOTIDE SEQUENCE [LARGE SCALE GENOMIC DNA]</scope>
    <source>
        <strain evidence="3">NLAE-zl-C134</strain>
    </source>
</reference>
<gene>
    <name evidence="2" type="ORF">SAMN05216529_102275</name>
</gene>
<dbReference type="InterPro" id="IPR010718">
    <property type="entry name" value="DUF1294"/>
</dbReference>
<dbReference type="EMBL" id="UHJJ01000002">
    <property type="protein sequence ID" value="SUQ13058.1"/>
    <property type="molecule type" value="Genomic_DNA"/>
</dbReference>
<dbReference type="Pfam" id="PF06961">
    <property type="entry name" value="DUF1294"/>
    <property type="match status" value="1"/>
</dbReference>
<proteinExistence type="predicted"/>
<accession>A0A316A1T0</accession>
<dbReference type="AlphaFoldDB" id="A0A316A1T0"/>
<feature type="transmembrane region" description="Helical" evidence="1">
    <location>
        <begin position="38"/>
        <end position="58"/>
    </location>
</feature>